<dbReference type="GeneID" id="25796593"/>
<dbReference type="AlphaFoldDB" id="G9NDC1"/>
<dbReference type="RefSeq" id="XP_013949882.1">
    <property type="nucleotide sequence ID" value="XM_014094407.1"/>
</dbReference>
<evidence type="ECO:0000313" key="1">
    <source>
        <dbReference type="EMBL" id="EHK15688.1"/>
    </source>
</evidence>
<dbReference type="Proteomes" id="UP000007115">
    <property type="component" value="Unassembled WGS sequence"/>
</dbReference>
<proteinExistence type="predicted"/>
<dbReference type="VEuPathDB" id="FungiDB:TRIVIDRAFT_64422"/>
<name>G9NDC1_HYPVG</name>
<evidence type="ECO:0000313" key="2">
    <source>
        <dbReference type="Proteomes" id="UP000007115"/>
    </source>
</evidence>
<dbReference type="EMBL" id="ABDF02000092">
    <property type="protein sequence ID" value="EHK15688.1"/>
    <property type="molecule type" value="Genomic_DNA"/>
</dbReference>
<dbReference type="InParanoid" id="G9NDC1"/>
<dbReference type="HOGENOM" id="CLU_1594765_0_0_1"/>
<accession>G9NDC1</accession>
<organism evidence="1 2">
    <name type="scientific">Hypocrea virens (strain Gv29-8 / FGSC 10586)</name>
    <name type="common">Gliocladium virens</name>
    <name type="synonym">Trichoderma virens</name>
    <dbReference type="NCBI Taxonomy" id="413071"/>
    <lineage>
        <taxon>Eukaryota</taxon>
        <taxon>Fungi</taxon>
        <taxon>Dikarya</taxon>
        <taxon>Ascomycota</taxon>
        <taxon>Pezizomycotina</taxon>
        <taxon>Sordariomycetes</taxon>
        <taxon>Hypocreomycetidae</taxon>
        <taxon>Hypocreales</taxon>
        <taxon>Hypocreaceae</taxon>
        <taxon>Trichoderma</taxon>
    </lineage>
</organism>
<reference evidence="1 2" key="1">
    <citation type="journal article" date="2011" name="Genome Biol.">
        <title>Comparative genome sequence analysis underscores mycoparasitism as the ancestral life style of Trichoderma.</title>
        <authorList>
            <person name="Kubicek C.P."/>
            <person name="Herrera-Estrella A."/>
            <person name="Seidl-Seiboth V."/>
            <person name="Martinez D.A."/>
            <person name="Druzhinina I.S."/>
            <person name="Thon M."/>
            <person name="Zeilinger S."/>
            <person name="Casas-Flores S."/>
            <person name="Horwitz B.A."/>
            <person name="Mukherjee P.K."/>
            <person name="Mukherjee M."/>
            <person name="Kredics L."/>
            <person name="Alcaraz L.D."/>
            <person name="Aerts A."/>
            <person name="Antal Z."/>
            <person name="Atanasova L."/>
            <person name="Cervantes-Badillo M.G."/>
            <person name="Challacombe J."/>
            <person name="Chertkov O."/>
            <person name="McCluskey K."/>
            <person name="Coulpier F."/>
            <person name="Deshpande N."/>
            <person name="von Doehren H."/>
            <person name="Ebbole D.J."/>
            <person name="Esquivel-Naranjo E.U."/>
            <person name="Fekete E."/>
            <person name="Flipphi M."/>
            <person name="Glaser F."/>
            <person name="Gomez-Rodriguez E.Y."/>
            <person name="Gruber S."/>
            <person name="Han C."/>
            <person name="Henrissat B."/>
            <person name="Hermosa R."/>
            <person name="Hernandez-Onate M."/>
            <person name="Karaffa L."/>
            <person name="Kosti I."/>
            <person name="Le Crom S."/>
            <person name="Lindquist E."/>
            <person name="Lucas S."/>
            <person name="Luebeck M."/>
            <person name="Luebeck P.S."/>
            <person name="Margeot A."/>
            <person name="Metz B."/>
            <person name="Misra M."/>
            <person name="Nevalainen H."/>
            <person name="Omann M."/>
            <person name="Packer N."/>
            <person name="Perrone G."/>
            <person name="Uresti-Rivera E.E."/>
            <person name="Salamov A."/>
            <person name="Schmoll M."/>
            <person name="Seiboth B."/>
            <person name="Shapiro H."/>
            <person name="Sukno S."/>
            <person name="Tamayo-Ramos J.A."/>
            <person name="Tisch D."/>
            <person name="Wiest A."/>
            <person name="Wilkinson H.H."/>
            <person name="Zhang M."/>
            <person name="Coutinho P.M."/>
            <person name="Kenerley C.M."/>
            <person name="Monte E."/>
            <person name="Baker S.E."/>
            <person name="Grigoriev I.V."/>
        </authorList>
    </citation>
    <scope>NUCLEOTIDE SEQUENCE [LARGE SCALE GENOMIC DNA]</scope>
    <source>
        <strain evidence="2">Gv29-8 / FGSC 10586</strain>
    </source>
</reference>
<keyword evidence="2" id="KW-1185">Reference proteome</keyword>
<comment type="caution">
    <text evidence="1">The sequence shown here is derived from an EMBL/GenBank/DDBJ whole genome shotgun (WGS) entry which is preliminary data.</text>
</comment>
<gene>
    <name evidence="1" type="ORF">TRIVIDRAFT_64422</name>
</gene>
<protein>
    <submittedName>
        <fullName evidence="1">Uncharacterized protein</fullName>
    </submittedName>
</protein>
<sequence length="167" mass="19397">MARQRRRCRTERSRPRDLDVLFALIKKGNWSADQPSLPYLERKQSWMVQSVAEYPYLHSPWVAAAARRVASFVFFRTANLLRRLEYAQRIPNKYSIACAISVHRKISGHQFSRRLRQQPKLIVAGLRHGVVYANCLVPGMLRDEASSMVVYTPKHAGAATEHRRYPY</sequence>